<organism evidence="5 6">
    <name type="scientific">Paracoccus zhejiangensis</name>
    <dbReference type="NCBI Taxonomy" id="1077935"/>
    <lineage>
        <taxon>Bacteria</taxon>
        <taxon>Pseudomonadati</taxon>
        <taxon>Pseudomonadota</taxon>
        <taxon>Alphaproteobacteria</taxon>
        <taxon>Rhodobacterales</taxon>
        <taxon>Paracoccaceae</taxon>
        <taxon>Paracoccus</taxon>
    </lineage>
</organism>
<dbReference type="EMBL" id="CP025430">
    <property type="protein sequence ID" value="AUH65621.1"/>
    <property type="molecule type" value="Genomic_DNA"/>
</dbReference>
<evidence type="ECO:0000256" key="2">
    <source>
        <dbReference type="ARBA" id="ARBA00022989"/>
    </source>
</evidence>
<dbReference type="Pfam" id="PF07690">
    <property type="entry name" value="MFS_1"/>
    <property type="match status" value="1"/>
</dbReference>
<sequence length="408" mass="44594">MPDRANSTLVQPVLHRPAPGFRDFALLGGLESCVRGTLVAIWPLEMYSQLGSKEAVSWAYFLVGIASLIWGLAVPTLGRIMPRRWMYTLAAGFYLLAMALAIAGGSWLTPLALLAMGFGVVTNQICINAYLMDYISRVDLGRSETLRLFYSALPWAIGPAVTVVLWQYWRPAPFVIAGFATLLMLTQFWRLRMGNGKAIARARRPHTNPLAYLGRFLQQPRLVAGWLFAVVRSSGWWVFVVYLPIFCVEAGLGDRIGGLAFALSSLMLFLAPQMLKWQRRVTLRRAVTISFASASLCFALAALGAWWPLAAVAGILAASFFLVSLDAYGSLPFLTAVRPAERTEMSAVYTSFRDVSGIVTPGIAFLILTLTESIPLVFLATALGMASMAALAGRMHPRSGMARMRSAA</sequence>
<dbReference type="KEGG" id="pzh:CX676_16910"/>
<dbReference type="SUPFAM" id="SSF103473">
    <property type="entry name" value="MFS general substrate transporter"/>
    <property type="match status" value="1"/>
</dbReference>
<accession>A0A2H5F241</accession>
<feature type="transmembrane region" description="Helical" evidence="4">
    <location>
        <begin position="256"/>
        <end position="275"/>
    </location>
</feature>
<dbReference type="Proteomes" id="UP000234530">
    <property type="component" value="Chromosome"/>
</dbReference>
<feature type="transmembrane region" description="Helical" evidence="4">
    <location>
        <begin position="374"/>
        <end position="395"/>
    </location>
</feature>
<keyword evidence="3 4" id="KW-0472">Membrane</keyword>
<protein>
    <submittedName>
        <fullName evidence="5">MFS transporter</fullName>
    </submittedName>
</protein>
<dbReference type="RefSeq" id="WP_101753595.1">
    <property type="nucleotide sequence ID" value="NZ_CP025430.1"/>
</dbReference>
<evidence type="ECO:0000256" key="4">
    <source>
        <dbReference type="SAM" id="Phobius"/>
    </source>
</evidence>
<keyword evidence="6" id="KW-1185">Reference proteome</keyword>
<feature type="transmembrane region" description="Helical" evidence="4">
    <location>
        <begin position="222"/>
        <end position="244"/>
    </location>
</feature>
<proteinExistence type="predicted"/>
<dbReference type="OrthoDB" id="9808182at2"/>
<feature type="transmembrane region" description="Helical" evidence="4">
    <location>
        <begin position="313"/>
        <end position="334"/>
    </location>
</feature>
<feature type="transmembrane region" description="Helical" evidence="4">
    <location>
        <begin position="111"/>
        <end position="136"/>
    </location>
</feature>
<keyword evidence="2 4" id="KW-1133">Transmembrane helix</keyword>
<dbReference type="AlphaFoldDB" id="A0A2H5F241"/>
<keyword evidence="1 4" id="KW-0812">Transmembrane</keyword>
<feature type="transmembrane region" description="Helical" evidence="4">
    <location>
        <begin position="174"/>
        <end position="191"/>
    </location>
</feature>
<feature type="transmembrane region" description="Helical" evidence="4">
    <location>
        <begin position="85"/>
        <end position="105"/>
    </location>
</feature>
<dbReference type="Gene3D" id="1.20.1250.20">
    <property type="entry name" value="MFS general substrate transporter like domains"/>
    <property type="match status" value="1"/>
</dbReference>
<feature type="transmembrane region" description="Helical" evidence="4">
    <location>
        <begin position="55"/>
        <end position="73"/>
    </location>
</feature>
<dbReference type="InterPro" id="IPR011701">
    <property type="entry name" value="MFS"/>
</dbReference>
<dbReference type="InterPro" id="IPR036259">
    <property type="entry name" value="MFS_trans_sf"/>
</dbReference>
<evidence type="ECO:0000313" key="6">
    <source>
        <dbReference type="Proteomes" id="UP000234530"/>
    </source>
</evidence>
<reference evidence="5 6" key="1">
    <citation type="journal article" date="2013" name="Antonie Van Leeuwenhoek">
        <title>Paracoccus zhejiangensis sp. nov., isolated from activated sludge in wastewater-treatment system.</title>
        <authorList>
            <person name="Wu Z.G."/>
            <person name="Zhang D.F."/>
            <person name="Liu Y.L."/>
            <person name="Wang F."/>
            <person name="Jiang X."/>
            <person name="Li C."/>
            <person name="Li S.P."/>
            <person name="Hong Q."/>
            <person name="Li W.J."/>
        </authorList>
    </citation>
    <scope>NUCLEOTIDE SEQUENCE [LARGE SCALE GENOMIC DNA]</scope>
    <source>
        <strain evidence="5 6">J6</strain>
    </source>
</reference>
<gene>
    <name evidence="5" type="ORF">CX676_16910</name>
</gene>
<evidence type="ECO:0000256" key="3">
    <source>
        <dbReference type="ARBA" id="ARBA00023136"/>
    </source>
</evidence>
<feature type="transmembrane region" description="Helical" evidence="4">
    <location>
        <begin position="148"/>
        <end position="168"/>
    </location>
</feature>
<feature type="transmembrane region" description="Helical" evidence="4">
    <location>
        <begin position="287"/>
        <end position="307"/>
    </location>
</feature>
<feature type="transmembrane region" description="Helical" evidence="4">
    <location>
        <begin position="346"/>
        <end position="368"/>
    </location>
</feature>
<name>A0A2H5F241_9RHOB</name>
<evidence type="ECO:0000313" key="5">
    <source>
        <dbReference type="EMBL" id="AUH65621.1"/>
    </source>
</evidence>
<dbReference type="GO" id="GO:0022857">
    <property type="term" value="F:transmembrane transporter activity"/>
    <property type="evidence" value="ECO:0007669"/>
    <property type="project" value="InterPro"/>
</dbReference>
<evidence type="ECO:0000256" key="1">
    <source>
        <dbReference type="ARBA" id="ARBA00022692"/>
    </source>
</evidence>